<dbReference type="OrthoDB" id="2157530at2759"/>
<keyword evidence="3" id="KW-1185">Reference proteome</keyword>
<dbReference type="Proteomes" id="UP000800093">
    <property type="component" value="Unassembled WGS sequence"/>
</dbReference>
<dbReference type="Pfam" id="PF06985">
    <property type="entry name" value="HET"/>
    <property type="match status" value="1"/>
</dbReference>
<dbReference type="PANTHER" id="PTHR24148">
    <property type="entry name" value="ANKYRIN REPEAT DOMAIN-CONTAINING PROTEIN 39 HOMOLOG-RELATED"/>
    <property type="match status" value="1"/>
</dbReference>
<name>A0A9P4K6V4_9PLEO</name>
<dbReference type="EMBL" id="ML986645">
    <property type="protein sequence ID" value="KAF2262068.1"/>
    <property type="molecule type" value="Genomic_DNA"/>
</dbReference>
<reference evidence="3" key="1">
    <citation type="journal article" date="2020" name="Stud. Mycol.">
        <title>101 Dothideomycetes genomes: A test case for predicting lifestyles and emergence of pathogens.</title>
        <authorList>
            <person name="Haridas S."/>
            <person name="Albert R."/>
            <person name="Binder M."/>
            <person name="Bloem J."/>
            <person name="LaButti K."/>
            <person name="Salamov A."/>
            <person name="Andreopoulos B."/>
            <person name="Baker S."/>
            <person name="Barry K."/>
            <person name="Bills G."/>
            <person name="Bluhm B."/>
            <person name="Cannon C."/>
            <person name="Castanera R."/>
            <person name="Culley D."/>
            <person name="Daum C."/>
            <person name="Ezra D."/>
            <person name="Gonzalez J."/>
            <person name="Henrissat B."/>
            <person name="Kuo A."/>
            <person name="Liang C."/>
            <person name="Lipzen A."/>
            <person name="Lutzoni F."/>
            <person name="Magnuson J."/>
            <person name="Mondo S."/>
            <person name="Nolan M."/>
            <person name="Ohm R."/>
            <person name="Pangilinan J."/>
            <person name="Park H.-J."/>
            <person name="Ramirez L."/>
            <person name="Alfaro M."/>
            <person name="Sun H."/>
            <person name="Tritt A."/>
            <person name="Yoshinaga Y."/>
            <person name="Zwiers L.-H."/>
            <person name="Turgeon B."/>
            <person name="Goodwin S."/>
            <person name="Spatafora J."/>
            <person name="Crous P."/>
            <person name="Grigoriev I."/>
        </authorList>
    </citation>
    <scope>NUCLEOTIDE SEQUENCE [LARGE SCALE GENOMIC DNA]</scope>
    <source>
        <strain evidence="3">CBS 304.66</strain>
    </source>
</reference>
<evidence type="ECO:0000313" key="3">
    <source>
        <dbReference type="Proteomes" id="UP000800093"/>
    </source>
</evidence>
<comment type="caution">
    <text evidence="2">The sequence shown here is derived from an EMBL/GenBank/DDBJ whole genome shotgun (WGS) entry which is preliminary data.</text>
</comment>
<feature type="non-terminal residue" evidence="2">
    <location>
        <position position="153"/>
    </location>
</feature>
<organism evidence="2 3">
    <name type="scientific">Lojkania enalia</name>
    <dbReference type="NCBI Taxonomy" id="147567"/>
    <lineage>
        <taxon>Eukaryota</taxon>
        <taxon>Fungi</taxon>
        <taxon>Dikarya</taxon>
        <taxon>Ascomycota</taxon>
        <taxon>Pezizomycotina</taxon>
        <taxon>Dothideomycetes</taxon>
        <taxon>Pleosporomycetidae</taxon>
        <taxon>Pleosporales</taxon>
        <taxon>Pleosporales incertae sedis</taxon>
        <taxon>Lojkania</taxon>
    </lineage>
</organism>
<sequence>YRPLDSSRKEIRILYLEPEPLHSPKDVVVHVFNASLLEPNIPRLYGCLSYYWGDPKITKAIQVMYTEKSESENNGLLTTQTEFRVNANLEAALRVFRSKLNRPVMWADALCINQSDIDERSPQVGLMAEIYAQAVQTIVRLGDADGTTKTVFD</sequence>
<dbReference type="AlphaFoldDB" id="A0A9P4K6V4"/>
<accession>A0A9P4K6V4</accession>
<feature type="non-terminal residue" evidence="2">
    <location>
        <position position="1"/>
    </location>
</feature>
<evidence type="ECO:0000313" key="2">
    <source>
        <dbReference type="EMBL" id="KAF2262068.1"/>
    </source>
</evidence>
<protein>
    <submittedName>
        <fullName evidence="2">HET-domain-containing protein</fullName>
    </submittedName>
</protein>
<dbReference type="InterPro" id="IPR052895">
    <property type="entry name" value="HetReg/Transcr_Mod"/>
</dbReference>
<evidence type="ECO:0000259" key="1">
    <source>
        <dbReference type="Pfam" id="PF06985"/>
    </source>
</evidence>
<gene>
    <name evidence="2" type="ORF">CC78DRAFT_414677</name>
</gene>
<dbReference type="InterPro" id="IPR010730">
    <property type="entry name" value="HET"/>
</dbReference>
<feature type="domain" description="Heterokaryon incompatibility" evidence="1">
    <location>
        <begin position="45"/>
        <end position="148"/>
    </location>
</feature>
<proteinExistence type="predicted"/>
<dbReference type="PANTHER" id="PTHR24148:SF77">
    <property type="entry name" value="HETEROKARYON INCOMPATIBILITY DOMAIN-CONTAINING PROTEIN"/>
    <property type="match status" value="1"/>
</dbReference>